<keyword evidence="3" id="KW-1185">Reference proteome</keyword>
<dbReference type="Proteomes" id="UP000295142">
    <property type="component" value="Unassembled WGS sequence"/>
</dbReference>
<evidence type="ECO:0000313" key="3">
    <source>
        <dbReference type="Proteomes" id="UP000295142"/>
    </source>
</evidence>
<dbReference type="Gene3D" id="3.40.1570.10">
    <property type="entry name" value="HemS/ChuS/ChuX like domains"/>
    <property type="match status" value="2"/>
</dbReference>
<evidence type="ECO:0000313" key="2">
    <source>
        <dbReference type="EMBL" id="TCO73267.1"/>
    </source>
</evidence>
<feature type="domain" description="Haemin-degrading HemS/ChuX" evidence="1">
    <location>
        <begin position="32"/>
        <end position="159"/>
    </location>
</feature>
<protein>
    <submittedName>
        <fullName evidence="2">Putative hemin transport protein</fullName>
    </submittedName>
</protein>
<dbReference type="AlphaFoldDB" id="A0A4R2KL85"/>
<dbReference type="RefSeq" id="WP_132541276.1">
    <property type="nucleotide sequence ID" value="NZ_SLWW01000002.1"/>
</dbReference>
<dbReference type="InterPro" id="IPR053733">
    <property type="entry name" value="Heme_Transport_Util_sf"/>
</dbReference>
<feature type="domain" description="Haemin-degrading HemS/ChuX" evidence="1">
    <location>
        <begin position="210"/>
        <end position="342"/>
    </location>
</feature>
<dbReference type="GO" id="GO:0006826">
    <property type="term" value="P:iron ion transport"/>
    <property type="evidence" value="ECO:0007669"/>
    <property type="project" value="InterPro"/>
</dbReference>
<comment type="caution">
    <text evidence="2">The sequence shown here is derived from an EMBL/GenBank/DDBJ whole genome shotgun (WGS) entry which is preliminary data.</text>
</comment>
<dbReference type="InterPro" id="IPR007845">
    <property type="entry name" value="HemS/ChuX_dom"/>
</dbReference>
<name>A0A4R2KL85_9RHOB</name>
<dbReference type="CDD" id="cd16831">
    <property type="entry name" value="HemS-like_C"/>
    <property type="match status" value="1"/>
</dbReference>
<proteinExistence type="predicted"/>
<organism evidence="2 3">
    <name type="scientific">Rhodovulum euryhalinum</name>
    <dbReference type="NCBI Taxonomy" id="35805"/>
    <lineage>
        <taxon>Bacteria</taxon>
        <taxon>Pseudomonadati</taxon>
        <taxon>Pseudomonadota</taxon>
        <taxon>Alphaproteobacteria</taxon>
        <taxon>Rhodobacterales</taxon>
        <taxon>Paracoccaceae</taxon>
        <taxon>Rhodovulum</taxon>
    </lineage>
</organism>
<dbReference type="EMBL" id="SLWW01000002">
    <property type="protein sequence ID" value="TCO73267.1"/>
    <property type="molecule type" value="Genomic_DNA"/>
</dbReference>
<accession>A0A4R2KL85</accession>
<evidence type="ECO:0000259" key="1">
    <source>
        <dbReference type="Pfam" id="PF05171"/>
    </source>
</evidence>
<dbReference type="OrthoDB" id="316630at2"/>
<gene>
    <name evidence="2" type="ORF">EV655_10230</name>
</gene>
<reference evidence="2 3" key="1">
    <citation type="submission" date="2019-03" db="EMBL/GenBank/DDBJ databases">
        <title>Genomic Encyclopedia of Type Strains, Phase IV (KMG-IV): sequencing the most valuable type-strain genomes for metagenomic binning, comparative biology and taxonomic classification.</title>
        <authorList>
            <person name="Goeker M."/>
        </authorList>
    </citation>
    <scope>NUCLEOTIDE SEQUENCE [LARGE SCALE GENOMIC DNA]</scope>
    <source>
        <strain evidence="2 3">DSM 4868</strain>
    </source>
</reference>
<dbReference type="SUPFAM" id="SSF144064">
    <property type="entry name" value="Heme iron utilization protein-like"/>
    <property type="match status" value="1"/>
</dbReference>
<dbReference type="Pfam" id="PF05171">
    <property type="entry name" value="HemS"/>
    <property type="match status" value="2"/>
</dbReference>
<sequence length="351" mass="37851">MGEGKAVSPERIRAVRLEKSTMRTRDLADSLGVSEAEVLAAETGRAVTRIAAHPDTLMPGLPGFGEAMALTRNDSAVIEKTGTYGAYTPGAHAAMVLSPAIDLRIFPKHWVHGFAVEEEKGGGLRRSIQIFDAAGDAVHKVYLHESARDAEWADLVGRLRLEDQSDHLTLARREPVEPAISGPAKAERLRSEWDRLTDTHQFLLMVRKLKMNRLGAYRIAGAPYVRPLDTGCMAGLLDALAGAGLPFMLFVGNRGCIEIHGGPAETVKPTGPWLNILDPAFNLHLRGDHVAEVWAVTKPTKRGPAVSVEAFDASGGLILQAFGMRVGEVDHTAAWDDLVASLPSLPQEVTA</sequence>
<dbReference type="CDD" id="cd16830">
    <property type="entry name" value="HemS-like_N"/>
    <property type="match status" value="1"/>
</dbReference>